<dbReference type="AlphaFoldDB" id="A0A940IC25"/>
<comment type="caution">
    <text evidence="1">The sequence shown here is derived from an EMBL/GenBank/DDBJ whole genome shotgun (WGS) entry which is preliminary data.</text>
</comment>
<reference evidence="1" key="1">
    <citation type="submission" date="2020-10" db="EMBL/GenBank/DDBJ databases">
        <authorList>
            <person name="Gilroy R."/>
        </authorList>
    </citation>
    <scope>NUCLEOTIDE SEQUENCE</scope>
    <source>
        <strain evidence="1">B1-16210</strain>
    </source>
</reference>
<protein>
    <submittedName>
        <fullName evidence="1">Uncharacterized protein</fullName>
    </submittedName>
</protein>
<name>A0A940IC25_9PROT</name>
<dbReference type="EMBL" id="JADINE010000021">
    <property type="protein sequence ID" value="MBO8407089.1"/>
    <property type="molecule type" value="Genomic_DNA"/>
</dbReference>
<proteinExistence type="predicted"/>
<reference evidence="1" key="2">
    <citation type="journal article" date="2021" name="PeerJ">
        <title>Extensive microbial diversity within the chicken gut microbiome revealed by metagenomics and culture.</title>
        <authorList>
            <person name="Gilroy R."/>
            <person name="Ravi A."/>
            <person name="Getino M."/>
            <person name="Pursley I."/>
            <person name="Horton D.L."/>
            <person name="Alikhan N.F."/>
            <person name="Baker D."/>
            <person name="Gharbi K."/>
            <person name="Hall N."/>
            <person name="Watson M."/>
            <person name="Adriaenssens E.M."/>
            <person name="Foster-Nyarko E."/>
            <person name="Jarju S."/>
            <person name="Secka A."/>
            <person name="Antonio M."/>
            <person name="Oren A."/>
            <person name="Chaudhuri R.R."/>
            <person name="La Ragione R."/>
            <person name="Hildebrand F."/>
            <person name="Pallen M.J."/>
        </authorList>
    </citation>
    <scope>NUCLEOTIDE SEQUENCE</scope>
    <source>
        <strain evidence="1">B1-16210</strain>
    </source>
</reference>
<sequence>MSVNGCSIDGVTRCASCTTSGWTYSYYTYVDGNVCADIPVTQCCKIRPGPSTDPWTVVTQNRAYQVQQTRDYKCDGKYTIINEYRCAVGYYGNAEGTSPYNLTGCSPCPIGGTSEAGATSITGCYIPAGTTGSDSTGGYTYAEDCYYSN</sequence>
<dbReference type="Proteomes" id="UP000721442">
    <property type="component" value="Unassembled WGS sequence"/>
</dbReference>
<organism evidence="1 2">
    <name type="scientific">Candidatus Enterousia excrementavium</name>
    <dbReference type="NCBI Taxonomy" id="2840789"/>
    <lineage>
        <taxon>Bacteria</taxon>
        <taxon>Pseudomonadati</taxon>
        <taxon>Pseudomonadota</taxon>
        <taxon>Alphaproteobacteria</taxon>
        <taxon>Candidatus Enterousia</taxon>
    </lineage>
</organism>
<evidence type="ECO:0000313" key="2">
    <source>
        <dbReference type="Proteomes" id="UP000721442"/>
    </source>
</evidence>
<accession>A0A940IC25</accession>
<evidence type="ECO:0000313" key="1">
    <source>
        <dbReference type="EMBL" id="MBO8407089.1"/>
    </source>
</evidence>
<gene>
    <name evidence="1" type="ORF">IAC77_01350</name>
</gene>